<comment type="caution">
    <text evidence="2">The sequence shown here is derived from an EMBL/GenBank/DDBJ whole genome shotgun (WGS) entry which is preliminary data.</text>
</comment>
<keyword evidence="3" id="KW-1185">Reference proteome</keyword>
<protein>
    <recommendedName>
        <fullName evidence="1">Heterokaryon incompatibility domain-containing protein</fullName>
    </recommendedName>
</protein>
<dbReference type="Pfam" id="PF06985">
    <property type="entry name" value="HET"/>
    <property type="match status" value="1"/>
</dbReference>
<dbReference type="AlphaFoldDB" id="A0A4U0WWX9"/>
<sequence length="331" mass="36903">MPGSDDSPYQPLSTENKETRILQLVAGWPGAPVKCRLRTISLANDPPPVYEALSYTWGRATQGRAINIHDGGGDVHTLPVTDNLFAALVGLRHRFGRSRRLWVHVDAVCINQFDLVGVDSAGSHDPPGCLYTHPSEWRLRAVSRVTRHHLAGEEPELHRGHTASVRSVDQIALWCGDRALWEEPDTVALSSSEGEGTTPDAESLVRSLFEDWDYTVVLRSPRDGRWLSTAHRIFDTAEVFRAFYDYARLRQPQHMLDCFATSNGFLGLAATAVVEGDMIALIKGCKWPVVLRQSGSYWAFKGICLIHGIMEGELLQVWGDVELKEEDFVLC</sequence>
<feature type="domain" description="Heterokaryon incompatibility" evidence="1">
    <location>
        <begin position="50"/>
        <end position="114"/>
    </location>
</feature>
<evidence type="ECO:0000313" key="2">
    <source>
        <dbReference type="EMBL" id="TKA67881.1"/>
    </source>
</evidence>
<dbReference type="InterPro" id="IPR010730">
    <property type="entry name" value="HET"/>
</dbReference>
<organism evidence="2 3">
    <name type="scientific">Friedmanniomyces simplex</name>
    <dbReference type="NCBI Taxonomy" id="329884"/>
    <lineage>
        <taxon>Eukaryota</taxon>
        <taxon>Fungi</taxon>
        <taxon>Dikarya</taxon>
        <taxon>Ascomycota</taxon>
        <taxon>Pezizomycotina</taxon>
        <taxon>Dothideomycetes</taxon>
        <taxon>Dothideomycetidae</taxon>
        <taxon>Mycosphaerellales</taxon>
        <taxon>Teratosphaeriaceae</taxon>
        <taxon>Friedmanniomyces</taxon>
    </lineage>
</organism>
<accession>A0A4U0WWX9</accession>
<dbReference type="Proteomes" id="UP000309340">
    <property type="component" value="Unassembled WGS sequence"/>
</dbReference>
<evidence type="ECO:0000313" key="3">
    <source>
        <dbReference type="Proteomes" id="UP000309340"/>
    </source>
</evidence>
<dbReference type="OrthoDB" id="2157530at2759"/>
<dbReference type="InterPro" id="IPR052895">
    <property type="entry name" value="HetReg/Transcr_Mod"/>
</dbReference>
<proteinExistence type="predicted"/>
<dbReference type="EMBL" id="NAJQ01000544">
    <property type="protein sequence ID" value="TKA67881.1"/>
    <property type="molecule type" value="Genomic_DNA"/>
</dbReference>
<dbReference type="PANTHER" id="PTHR24148">
    <property type="entry name" value="ANKYRIN REPEAT DOMAIN-CONTAINING PROTEIN 39 HOMOLOG-RELATED"/>
    <property type="match status" value="1"/>
</dbReference>
<gene>
    <name evidence="2" type="ORF">B0A55_09700</name>
</gene>
<name>A0A4U0WWX9_9PEZI</name>
<dbReference type="PANTHER" id="PTHR24148:SF73">
    <property type="entry name" value="HET DOMAIN PROTEIN (AFU_ORTHOLOGUE AFUA_8G01020)"/>
    <property type="match status" value="1"/>
</dbReference>
<evidence type="ECO:0000259" key="1">
    <source>
        <dbReference type="Pfam" id="PF06985"/>
    </source>
</evidence>
<reference evidence="2 3" key="1">
    <citation type="submission" date="2017-03" db="EMBL/GenBank/DDBJ databases">
        <title>Genomes of endolithic fungi from Antarctica.</title>
        <authorList>
            <person name="Coleine C."/>
            <person name="Masonjones S."/>
            <person name="Stajich J.E."/>
        </authorList>
    </citation>
    <scope>NUCLEOTIDE SEQUENCE [LARGE SCALE GENOMIC DNA]</scope>
    <source>
        <strain evidence="2 3">CCFEE 5184</strain>
    </source>
</reference>